<dbReference type="InterPro" id="IPR029044">
    <property type="entry name" value="Nucleotide-diphossugar_trans"/>
</dbReference>
<feature type="domain" description="Glycosyltransferase 2-like" evidence="1">
    <location>
        <begin position="4"/>
        <end position="114"/>
    </location>
</feature>
<dbReference type="PANTHER" id="PTHR22916">
    <property type="entry name" value="GLYCOSYLTRANSFERASE"/>
    <property type="match status" value="1"/>
</dbReference>
<dbReference type="PANTHER" id="PTHR22916:SF3">
    <property type="entry name" value="UDP-GLCNAC:BETAGAL BETA-1,3-N-ACETYLGLUCOSAMINYLTRANSFERASE-LIKE PROTEIN 1"/>
    <property type="match status" value="1"/>
</dbReference>
<dbReference type="EMBL" id="BARW01007097">
    <property type="protein sequence ID" value="GAI84603.1"/>
    <property type="molecule type" value="Genomic_DNA"/>
</dbReference>
<reference evidence="2" key="1">
    <citation type="journal article" date="2014" name="Front. Microbiol.">
        <title>High frequency of phylogenetically diverse reductive dehalogenase-homologous genes in deep subseafloor sedimentary metagenomes.</title>
        <authorList>
            <person name="Kawai M."/>
            <person name="Futagami T."/>
            <person name="Toyoda A."/>
            <person name="Takaki Y."/>
            <person name="Nishi S."/>
            <person name="Hori S."/>
            <person name="Arai W."/>
            <person name="Tsubouchi T."/>
            <person name="Morono Y."/>
            <person name="Uchiyama I."/>
            <person name="Ito T."/>
            <person name="Fujiyama A."/>
            <person name="Inagaki F."/>
            <person name="Takami H."/>
        </authorList>
    </citation>
    <scope>NUCLEOTIDE SEQUENCE</scope>
    <source>
        <strain evidence="2">Expedition CK06-06</strain>
    </source>
</reference>
<dbReference type="InterPro" id="IPR001173">
    <property type="entry name" value="Glyco_trans_2-like"/>
</dbReference>
<feature type="non-terminal residue" evidence="2">
    <location>
        <position position="115"/>
    </location>
</feature>
<gene>
    <name evidence="2" type="ORF">S12H4_14853</name>
</gene>
<dbReference type="SUPFAM" id="SSF53448">
    <property type="entry name" value="Nucleotide-diphospho-sugar transferases"/>
    <property type="match status" value="1"/>
</dbReference>
<evidence type="ECO:0000259" key="1">
    <source>
        <dbReference type="Pfam" id="PF00535"/>
    </source>
</evidence>
<dbReference type="GO" id="GO:0016758">
    <property type="term" value="F:hexosyltransferase activity"/>
    <property type="evidence" value="ECO:0007669"/>
    <property type="project" value="UniProtKB-ARBA"/>
</dbReference>
<dbReference type="Pfam" id="PF00535">
    <property type="entry name" value="Glycos_transf_2"/>
    <property type="match status" value="1"/>
</dbReference>
<accession>X1RVB0</accession>
<sequence length="115" mass="12772">MKVSIITVTYNSARYLQNAIQSVSHQDYPHIEYIVIDGGSTDETLAIVEQNTYCITKWISEKDNGMYDAINKGMKMATGDVIGILNSDDMLASKDIITKIVAAFKEKEVDSIFGD</sequence>
<organism evidence="2">
    <name type="scientific">marine sediment metagenome</name>
    <dbReference type="NCBI Taxonomy" id="412755"/>
    <lineage>
        <taxon>unclassified sequences</taxon>
        <taxon>metagenomes</taxon>
        <taxon>ecological metagenomes</taxon>
    </lineage>
</organism>
<proteinExistence type="predicted"/>
<evidence type="ECO:0000313" key="2">
    <source>
        <dbReference type="EMBL" id="GAI84603.1"/>
    </source>
</evidence>
<dbReference type="AlphaFoldDB" id="X1RVB0"/>
<name>X1RVB0_9ZZZZ</name>
<dbReference type="Gene3D" id="3.90.550.10">
    <property type="entry name" value="Spore Coat Polysaccharide Biosynthesis Protein SpsA, Chain A"/>
    <property type="match status" value="1"/>
</dbReference>
<comment type="caution">
    <text evidence="2">The sequence shown here is derived from an EMBL/GenBank/DDBJ whole genome shotgun (WGS) entry which is preliminary data.</text>
</comment>
<protein>
    <recommendedName>
        <fullName evidence="1">Glycosyltransferase 2-like domain-containing protein</fullName>
    </recommendedName>
</protein>